<dbReference type="PIRSF" id="PIRSF019422">
    <property type="entry name" value="MltA"/>
    <property type="match status" value="1"/>
</dbReference>
<keyword evidence="8" id="KW-1185">Reference proteome</keyword>
<dbReference type="InterPro" id="IPR005300">
    <property type="entry name" value="MltA_B"/>
</dbReference>
<feature type="domain" description="Lytic transglycosylase MltA" evidence="6">
    <location>
        <begin position="117"/>
        <end position="250"/>
    </location>
</feature>
<organism evidence="7 8">
    <name type="scientific">Belnapia mucosa</name>
    <dbReference type="NCBI Taxonomy" id="2804532"/>
    <lineage>
        <taxon>Bacteria</taxon>
        <taxon>Pseudomonadati</taxon>
        <taxon>Pseudomonadota</taxon>
        <taxon>Alphaproteobacteria</taxon>
        <taxon>Acetobacterales</taxon>
        <taxon>Roseomonadaceae</taxon>
        <taxon>Belnapia</taxon>
    </lineage>
</organism>
<evidence type="ECO:0000313" key="7">
    <source>
        <dbReference type="EMBL" id="MBL6458547.1"/>
    </source>
</evidence>
<evidence type="ECO:0000256" key="4">
    <source>
        <dbReference type="ARBA" id="ARBA00023316"/>
    </source>
</evidence>
<dbReference type="SMART" id="SM00925">
    <property type="entry name" value="MltA"/>
    <property type="match status" value="1"/>
</dbReference>
<evidence type="ECO:0000256" key="5">
    <source>
        <dbReference type="ARBA" id="ARBA00030918"/>
    </source>
</evidence>
<dbReference type="CDD" id="cd14485">
    <property type="entry name" value="mltA_like_LT_A"/>
    <property type="match status" value="1"/>
</dbReference>
<dbReference type="SUPFAM" id="SSF50685">
    <property type="entry name" value="Barwin-like endoglucanases"/>
    <property type="match status" value="1"/>
</dbReference>
<dbReference type="EC" id="4.2.2.n1" evidence="2"/>
<comment type="caution">
    <text evidence="7">The sequence shown here is derived from an EMBL/GenBank/DDBJ whole genome shotgun (WGS) entry which is preliminary data.</text>
</comment>
<evidence type="ECO:0000313" key="8">
    <source>
        <dbReference type="Proteomes" id="UP000606490"/>
    </source>
</evidence>
<evidence type="ECO:0000256" key="3">
    <source>
        <dbReference type="ARBA" id="ARBA00023239"/>
    </source>
</evidence>
<protein>
    <recommendedName>
        <fullName evidence="2">peptidoglycan lytic exotransglycosylase</fullName>
        <ecNumber evidence="2">4.2.2.n1</ecNumber>
    </recommendedName>
    <alternativeName>
        <fullName evidence="5">Murein hydrolase A</fullName>
    </alternativeName>
</protein>
<dbReference type="InterPro" id="IPR010611">
    <property type="entry name" value="3D_dom"/>
</dbReference>
<accession>A0ABS1VA84</accession>
<dbReference type="InterPro" id="IPR026044">
    <property type="entry name" value="MltA"/>
</dbReference>
<sequence length="349" mass="37087">MRAGRPRLRPRLPWQSHGRTPFKNRLLAAAFALLLGGAGPFDGIPGWPGEAPEAALPALRRSCEALLAGPAEFAAPWRPACEAVATVPPEGAAAFFESWFTPHPLGTGLVTGYYEPELRGAEWPGGEHAVPLYAPPPEGPLRLLDRAAIEAGGLEGQGLELAWLDDPVDAFFLQIQGSGRVRLPDGRVLRLGYAGRNAHPYRPIGASLIARGAIAREAMSMQAIRAWLGTAPPGEAAALLRENPSYVFFRQVEGLDPEAGPIGTLGVPLTPGRSLAVDAGVVPLGAPVFLATRDPLDGTPLRRLVLAQDTGGAIRGVARGDLFWGWGPEAETRAGLMRETSELYLLLPR</sequence>
<dbReference type="Pfam" id="PF06725">
    <property type="entry name" value="3D"/>
    <property type="match status" value="1"/>
</dbReference>
<dbReference type="InterPro" id="IPR036908">
    <property type="entry name" value="RlpA-like_sf"/>
</dbReference>
<proteinExistence type="predicted"/>
<keyword evidence="4" id="KW-0961">Cell wall biogenesis/degradation</keyword>
<dbReference type="PANTHER" id="PTHR30124:SF0">
    <property type="entry name" value="MEMBRANE-BOUND LYTIC MUREIN TRANSGLYCOSYLASE A"/>
    <property type="match status" value="1"/>
</dbReference>
<dbReference type="PANTHER" id="PTHR30124">
    <property type="entry name" value="MEMBRANE-BOUND LYTIC MUREIN TRANSGLYCOSYLASE A"/>
    <property type="match status" value="1"/>
</dbReference>
<name>A0ABS1VA84_9PROT</name>
<gene>
    <name evidence="7" type="ORF">JMJ55_24730</name>
</gene>
<evidence type="ECO:0000256" key="2">
    <source>
        <dbReference type="ARBA" id="ARBA00012587"/>
    </source>
</evidence>
<dbReference type="EMBL" id="JAEUXJ010000016">
    <property type="protein sequence ID" value="MBL6458547.1"/>
    <property type="molecule type" value="Genomic_DNA"/>
</dbReference>
<dbReference type="Gene3D" id="2.40.240.50">
    <property type="entry name" value="Barwin-like endoglucanases"/>
    <property type="match status" value="1"/>
</dbReference>
<dbReference type="Proteomes" id="UP000606490">
    <property type="component" value="Unassembled WGS sequence"/>
</dbReference>
<dbReference type="Pfam" id="PF03562">
    <property type="entry name" value="MltA"/>
    <property type="match status" value="1"/>
</dbReference>
<dbReference type="RefSeq" id="WP_202828289.1">
    <property type="nucleotide sequence ID" value="NZ_JAEUXJ010000016.1"/>
</dbReference>
<keyword evidence="3" id="KW-0456">Lyase</keyword>
<reference evidence="7 8" key="1">
    <citation type="submission" date="2021-01" db="EMBL/GenBank/DDBJ databases">
        <title>Belnapia mucosa sp. nov. and Belnapia arida sp. nov., isolated from the Tabernas Desert (Almeria, Spain).</title>
        <authorList>
            <person name="Molina-Menor E."/>
            <person name="Vidal-Verdu A."/>
            <person name="Calonge A."/>
            <person name="Satari L."/>
            <person name="Pereto Magraner J."/>
            <person name="Porcar Miralles M."/>
        </authorList>
    </citation>
    <scope>NUCLEOTIDE SEQUENCE [LARGE SCALE GENOMIC DNA]</scope>
    <source>
        <strain evidence="7 8">T6</strain>
    </source>
</reference>
<dbReference type="CDD" id="cd14668">
    <property type="entry name" value="mlta_B"/>
    <property type="match status" value="1"/>
</dbReference>
<dbReference type="Gene3D" id="2.40.40.10">
    <property type="entry name" value="RlpA-like domain"/>
    <property type="match status" value="2"/>
</dbReference>
<comment type="catalytic activity">
    <reaction evidence="1">
        <text>Exolytic cleavage of the (1-&gt;4)-beta-glycosidic linkage between N-acetylmuramic acid (MurNAc) and N-acetylglucosamine (GlcNAc) residues in peptidoglycan, from either the reducing or the non-reducing ends of the peptidoglycan chains, with concomitant formation of a 1,6-anhydrobond in the MurNAc residue.</text>
        <dbReference type="EC" id="4.2.2.n1"/>
    </reaction>
</comment>
<evidence type="ECO:0000256" key="1">
    <source>
        <dbReference type="ARBA" id="ARBA00001420"/>
    </source>
</evidence>
<evidence type="ECO:0000259" key="6">
    <source>
        <dbReference type="SMART" id="SM00925"/>
    </source>
</evidence>